<keyword evidence="2" id="KW-1185">Reference proteome</keyword>
<accession>A0ACB9C1S3</accession>
<sequence length="156" mass="17865">MRFQVSVDMLYGSRLFVKAINEAVYDVIHKAVIGMTCPCVFFASYRPSPVEGETLSFVQQLALDPTNVPQYINSSKEVARVLAFRKARYAKVDEPYFLAFGVTPIRPRDPVVASINQEIFLFQAELYRNQRVSMHDSDMFAFRHSDLNLDTNFVLV</sequence>
<evidence type="ECO:0000313" key="1">
    <source>
        <dbReference type="EMBL" id="KAI3728216.1"/>
    </source>
</evidence>
<reference evidence="1 2" key="2">
    <citation type="journal article" date="2022" name="Mol. Ecol. Resour.">
        <title>The genomes of chicory, endive, great burdock and yacon provide insights into Asteraceae paleo-polyploidization history and plant inulin production.</title>
        <authorList>
            <person name="Fan W."/>
            <person name="Wang S."/>
            <person name="Wang H."/>
            <person name="Wang A."/>
            <person name="Jiang F."/>
            <person name="Liu H."/>
            <person name="Zhao H."/>
            <person name="Xu D."/>
            <person name="Zhang Y."/>
        </authorList>
    </citation>
    <scope>NUCLEOTIDE SEQUENCE [LARGE SCALE GENOMIC DNA]</scope>
    <source>
        <strain evidence="2">cv. Niubang</strain>
    </source>
</reference>
<proteinExistence type="predicted"/>
<organism evidence="1 2">
    <name type="scientific">Arctium lappa</name>
    <name type="common">Greater burdock</name>
    <name type="synonym">Lappa major</name>
    <dbReference type="NCBI Taxonomy" id="4217"/>
    <lineage>
        <taxon>Eukaryota</taxon>
        <taxon>Viridiplantae</taxon>
        <taxon>Streptophyta</taxon>
        <taxon>Embryophyta</taxon>
        <taxon>Tracheophyta</taxon>
        <taxon>Spermatophyta</taxon>
        <taxon>Magnoliopsida</taxon>
        <taxon>eudicotyledons</taxon>
        <taxon>Gunneridae</taxon>
        <taxon>Pentapetalae</taxon>
        <taxon>asterids</taxon>
        <taxon>campanulids</taxon>
        <taxon>Asterales</taxon>
        <taxon>Asteraceae</taxon>
        <taxon>Carduoideae</taxon>
        <taxon>Cardueae</taxon>
        <taxon>Arctiinae</taxon>
        <taxon>Arctium</taxon>
    </lineage>
</organism>
<comment type="caution">
    <text evidence="1">The sequence shown here is derived from an EMBL/GenBank/DDBJ whole genome shotgun (WGS) entry which is preliminary data.</text>
</comment>
<gene>
    <name evidence="1" type="ORF">L6452_16848</name>
</gene>
<reference evidence="2" key="1">
    <citation type="journal article" date="2022" name="Mol. Ecol. Resour.">
        <title>The genomes of chicory, endive, great burdock and yacon provide insights into Asteraceae palaeo-polyploidization history and plant inulin production.</title>
        <authorList>
            <person name="Fan W."/>
            <person name="Wang S."/>
            <person name="Wang H."/>
            <person name="Wang A."/>
            <person name="Jiang F."/>
            <person name="Liu H."/>
            <person name="Zhao H."/>
            <person name="Xu D."/>
            <person name="Zhang Y."/>
        </authorList>
    </citation>
    <scope>NUCLEOTIDE SEQUENCE [LARGE SCALE GENOMIC DNA]</scope>
    <source>
        <strain evidence="2">cv. Niubang</strain>
    </source>
</reference>
<dbReference type="Proteomes" id="UP001055879">
    <property type="component" value="Linkage Group LG05"/>
</dbReference>
<name>A0ACB9C1S3_ARCLA</name>
<evidence type="ECO:0000313" key="2">
    <source>
        <dbReference type="Proteomes" id="UP001055879"/>
    </source>
</evidence>
<protein>
    <submittedName>
        <fullName evidence="1">Uncharacterized protein</fullName>
    </submittedName>
</protein>
<dbReference type="EMBL" id="CM042051">
    <property type="protein sequence ID" value="KAI3728216.1"/>
    <property type="molecule type" value="Genomic_DNA"/>
</dbReference>